<keyword evidence="1" id="KW-0812">Transmembrane</keyword>
<organism evidence="2 3">
    <name type="scientific">Araneus ventricosus</name>
    <name type="common">Orbweaver spider</name>
    <name type="synonym">Epeira ventricosa</name>
    <dbReference type="NCBI Taxonomy" id="182803"/>
    <lineage>
        <taxon>Eukaryota</taxon>
        <taxon>Metazoa</taxon>
        <taxon>Ecdysozoa</taxon>
        <taxon>Arthropoda</taxon>
        <taxon>Chelicerata</taxon>
        <taxon>Arachnida</taxon>
        <taxon>Araneae</taxon>
        <taxon>Araneomorphae</taxon>
        <taxon>Entelegynae</taxon>
        <taxon>Araneoidea</taxon>
        <taxon>Araneidae</taxon>
        <taxon>Araneus</taxon>
    </lineage>
</organism>
<keyword evidence="1" id="KW-1133">Transmembrane helix</keyword>
<protein>
    <submittedName>
        <fullName evidence="2">Uncharacterized protein</fullName>
    </submittedName>
</protein>
<sequence length="387" mass="46149">MAIRVTFLPSLQHLSVATIAIAVYNNPRISFLVDELEELEGTCEEITCYTHRHRVQEKWLIIQDKVVNQLSGYLPFSICKKVAGCLRSIHSEVIKWKFDHYEILSDDVNFKRLLCWKSEGTIDRLLTAKELIRKRSLETKKLFVVACTYFLMSDIIILFKKMSVASLRALYHGTTNLVIRFWIERMIEDSRISWVWNMLDQQYVSSKLRAQFIKQNDNYRIRLSSFFHMLTPIDRRGYFLFNQWSEKLHHDDLRFCFYQMTETEQKEIFCFCPLLVLQTHLEWPLQSVFMNMIDLLGPNLRDLTFGYGAIYILSAKIKQGWKDADYVKILRQYWHRCSDDLKEISKETDLYESLMITLNYNKSYPFPIEQILESYFPFCTFVHEPFV</sequence>
<proteinExistence type="predicted"/>
<evidence type="ECO:0000313" key="3">
    <source>
        <dbReference type="Proteomes" id="UP000499080"/>
    </source>
</evidence>
<gene>
    <name evidence="2" type="ORF">AVEN_248966_1</name>
</gene>
<keyword evidence="1" id="KW-0472">Membrane</keyword>
<dbReference type="Proteomes" id="UP000499080">
    <property type="component" value="Unassembled WGS sequence"/>
</dbReference>
<evidence type="ECO:0000256" key="1">
    <source>
        <dbReference type="SAM" id="Phobius"/>
    </source>
</evidence>
<comment type="caution">
    <text evidence="2">The sequence shown here is derived from an EMBL/GenBank/DDBJ whole genome shotgun (WGS) entry which is preliminary data.</text>
</comment>
<reference evidence="2 3" key="1">
    <citation type="journal article" date="2019" name="Sci. Rep.">
        <title>Orb-weaving spider Araneus ventricosus genome elucidates the spidroin gene catalogue.</title>
        <authorList>
            <person name="Kono N."/>
            <person name="Nakamura H."/>
            <person name="Ohtoshi R."/>
            <person name="Moran D.A.P."/>
            <person name="Shinohara A."/>
            <person name="Yoshida Y."/>
            <person name="Fujiwara M."/>
            <person name="Mori M."/>
            <person name="Tomita M."/>
            <person name="Arakawa K."/>
        </authorList>
    </citation>
    <scope>NUCLEOTIDE SEQUENCE [LARGE SCALE GENOMIC DNA]</scope>
</reference>
<dbReference type="OrthoDB" id="6407690at2759"/>
<accession>A0A4Y2J512</accession>
<dbReference type="EMBL" id="BGPR01003203">
    <property type="protein sequence ID" value="GBM85034.1"/>
    <property type="molecule type" value="Genomic_DNA"/>
</dbReference>
<evidence type="ECO:0000313" key="2">
    <source>
        <dbReference type="EMBL" id="GBM85034.1"/>
    </source>
</evidence>
<keyword evidence="3" id="KW-1185">Reference proteome</keyword>
<feature type="transmembrane region" description="Helical" evidence="1">
    <location>
        <begin position="142"/>
        <end position="159"/>
    </location>
</feature>
<name>A0A4Y2J512_ARAVE</name>
<dbReference type="AlphaFoldDB" id="A0A4Y2J512"/>